<evidence type="ECO:0000259" key="11">
    <source>
        <dbReference type="PROSITE" id="PS51263"/>
    </source>
</evidence>
<evidence type="ECO:0000256" key="7">
    <source>
        <dbReference type="ARBA" id="ARBA00023212"/>
    </source>
</evidence>
<accession>A0A7R8DAT6</accession>
<dbReference type="GO" id="GO:0005884">
    <property type="term" value="C:actin filament"/>
    <property type="evidence" value="ECO:0007669"/>
    <property type="project" value="TreeGrafter"/>
</dbReference>
<dbReference type="InterPro" id="IPR031567">
    <property type="entry name" value="CRIM_dom"/>
</dbReference>
<comment type="subunit">
    <text evidence="8">Interacts with G-actin; ADP-actin form.</text>
</comment>
<dbReference type="SUPFAM" id="SSF55753">
    <property type="entry name" value="Actin depolymerizing proteins"/>
    <property type="match status" value="2"/>
</dbReference>
<evidence type="ECO:0000256" key="5">
    <source>
        <dbReference type="ARBA" id="ARBA00022737"/>
    </source>
</evidence>
<dbReference type="Pfam" id="PF25322">
    <property type="entry name" value="RBD_SIN1"/>
    <property type="match status" value="1"/>
</dbReference>
<evidence type="ECO:0000313" key="12">
    <source>
        <dbReference type="EMBL" id="CAF3028784.1"/>
    </source>
</evidence>
<dbReference type="EMBL" id="HG994587">
    <property type="protein sequence ID" value="CAF3028784.1"/>
    <property type="molecule type" value="Genomic_DNA"/>
</dbReference>
<reference evidence="12" key="1">
    <citation type="submission" date="2021-02" db="EMBL/GenBank/DDBJ databases">
        <authorList>
            <person name="Bekaert M."/>
        </authorList>
    </citation>
    <scope>NUCLEOTIDE SEQUENCE</scope>
    <source>
        <strain evidence="12">IoA-00</strain>
    </source>
</reference>
<dbReference type="FunFam" id="3.40.20.10:FF:000042">
    <property type="entry name" value="Actin depolymerizing protein"/>
    <property type="match status" value="1"/>
</dbReference>
<evidence type="ECO:0000256" key="10">
    <source>
        <dbReference type="ARBA" id="ARBA00069496"/>
    </source>
</evidence>
<organism evidence="12 13">
    <name type="scientific">Lepeophtheirus salmonis</name>
    <name type="common">Salmon louse</name>
    <name type="synonym">Caligus salmonis</name>
    <dbReference type="NCBI Taxonomy" id="72036"/>
    <lineage>
        <taxon>Eukaryota</taxon>
        <taxon>Metazoa</taxon>
        <taxon>Ecdysozoa</taxon>
        <taxon>Arthropoda</taxon>
        <taxon>Crustacea</taxon>
        <taxon>Multicrustacea</taxon>
        <taxon>Hexanauplia</taxon>
        <taxon>Copepoda</taxon>
        <taxon>Siphonostomatoida</taxon>
        <taxon>Caligidae</taxon>
        <taxon>Lepeophtheirus</taxon>
    </lineage>
</organism>
<protein>
    <recommendedName>
        <fullName evidence="10">Twinfilin</fullName>
    </recommendedName>
</protein>
<dbReference type="Pfam" id="PF16978">
    <property type="entry name" value="CRIM"/>
    <property type="match status" value="1"/>
</dbReference>
<dbReference type="GO" id="GO:0030042">
    <property type="term" value="P:actin filament depolymerization"/>
    <property type="evidence" value="ECO:0007669"/>
    <property type="project" value="TreeGrafter"/>
</dbReference>
<evidence type="ECO:0000313" key="13">
    <source>
        <dbReference type="Proteomes" id="UP000675881"/>
    </source>
</evidence>
<feature type="domain" description="ADF-H" evidence="11">
    <location>
        <begin position="461"/>
        <end position="594"/>
    </location>
</feature>
<comment type="similarity">
    <text evidence="3">Belongs to the actin-binding proteins ADF family. Twinfilin subfamily.</text>
</comment>
<evidence type="ECO:0000256" key="3">
    <source>
        <dbReference type="ARBA" id="ARBA00009557"/>
    </source>
</evidence>
<keyword evidence="4" id="KW-0963">Cytoplasm</keyword>
<dbReference type="GO" id="GO:0003785">
    <property type="term" value="F:actin monomer binding"/>
    <property type="evidence" value="ECO:0007669"/>
    <property type="project" value="TreeGrafter"/>
</dbReference>
<sequence length="798" mass="91356">MALYDNKLFVLSHIRHSYILSDDTGNASNVLGPGDVDYSFLGSSCNGEENEECRSFDIRSGMSHRLRSNTEIKFEKFKRERRNAPQKTKIISWFDPEDPIDPSVAEQLFILKESYRQSPNASLLTKRISSIPERPHNLFTLYANFDATTSSSGNKTVKVTVFIPQSDNPQLPFTLVILPSTKIHEIIGLVCYKYSQENRNPPLKQRVDSYGLFWADDRGRVEPDFPAFERRDPISKFGFTTFGLIDIGIHPDNNEEDNSVVVFLPDGTFIELELPTKEIAMNELIEKSFSRRKFKTNPRVSYQYNIERKDTPGMPIDPNTILSSISTNEFYIVRLNSKRRSPENRNNSGGSNHERNVTIYTTKIKIKVLVDIGISDEKIEIYPKRQGGSVKFWAKQKSASYKMEHIVAYNGYDKREFECPGNVASRIHTKISQLLSLHSSPALKDYLDYQKKKKYSSMSHQTGISPNAELQSIFASCGDNEEVRFISVIIQNEELACAGTEIRTCSSVELDWTKELVLKYFKEHTPSFGFFRKCTDEWILISWSPDDSPVRNKMLYASTKATLKTKFGSNRIVDELFGTVHSDLTYEGYKLHLKSVAVSGPLTNEEKEREEVKRASSGTVGINSRCETMKGLMFPLSSSLKDSLHQLKSDNINNYIQISIDVDKEIFNLEYTEQNLSITDLQNKVPSETPRYHLFCFKHTYEGEYKESCVFIYSMPGYNCSIKERMLYSSCNNNFVEVIQNFGIPILKKIQIQSGDELSEDFLIDELYPKQTLVKQKFSRPAPPTRGKRRITKPPTSN</sequence>
<dbReference type="Pfam" id="PF00241">
    <property type="entry name" value="Cofilin_ADF"/>
    <property type="match status" value="2"/>
</dbReference>
<gene>
    <name evidence="12" type="ORF">LSAA_13783</name>
</gene>
<comment type="subcellular location">
    <subcellularLocation>
        <location evidence="2">Cytoplasm</location>
        <location evidence="2">Cell cortex</location>
    </subcellularLocation>
    <subcellularLocation>
        <location evidence="1">Cytoplasm</location>
        <location evidence="1">Cytoskeleton</location>
    </subcellularLocation>
</comment>
<dbReference type="GO" id="GO:0005938">
    <property type="term" value="C:cell cortex"/>
    <property type="evidence" value="ECO:0007669"/>
    <property type="project" value="UniProtKB-SubCell"/>
</dbReference>
<dbReference type="SMART" id="SM00102">
    <property type="entry name" value="ADF"/>
    <property type="match status" value="2"/>
</dbReference>
<dbReference type="GO" id="GO:0030016">
    <property type="term" value="C:myofibril"/>
    <property type="evidence" value="ECO:0007669"/>
    <property type="project" value="TreeGrafter"/>
</dbReference>
<keyword evidence="13" id="KW-1185">Reference proteome</keyword>
<dbReference type="GO" id="GO:0051016">
    <property type="term" value="P:barbed-end actin filament capping"/>
    <property type="evidence" value="ECO:0007669"/>
    <property type="project" value="TreeGrafter"/>
</dbReference>
<evidence type="ECO:0000256" key="4">
    <source>
        <dbReference type="ARBA" id="ARBA00022490"/>
    </source>
</evidence>
<dbReference type="InterPro" id="IPR057339">
    <property type="entry name" value="RBD_SIN1"/>
</dbReference>
<evidence type="ECO:0000256" key="6">
    <source>
        <dbReference type="ARBA" id="ARBA00023203"/>
    </source>
</evidence>
<evidence type="ECO:0000256" key="2">
    <source>
        <dbReference type="ARBA" id="ARBA00004544"/>
    </source>
</evidence>
<dbReference type="InterPro" id="IPR011993">
    <property type="entry name" value="PH-like_dom_sf"/>
</dbReference>
<evidence type="ECO:0000256" key="9">
    <source>
        <dbReference type="ARBA" id="ARBA00056419"/>
    </source>
</evidence>
<dbReference type="GO" id="GO:0010976">
    <property type="term" value="P:positive regulation of neuron projection development"/>
    <property type="evidence" value="ECO:0007669"/>
    <property type="project" value="TreeGrafter"/>
</dbReference>
<dbReference type="CDD" id="cd11285">
    <property type="entry name" value="ADF_Twf-N_like"/>
    <property type="match status" value="1"/>
</dbReference>
<keyword evidence="6" id="KW-0009">Actin-binding</keyword>
<proteinExistence type="inferred from homology"/>
<dbReference type="Proteomes" id="UP000675881">
    <property type="component" value="Chromosome 8"/>
</dbReference>
<evidence type="ECO:0000256" key="1">
    <source>
        <dbReference type="ARBA" id="ARBA00004245"/>
    </source>
</evidence>
<dbReference type="InterPro" id="IPR029006">
    <property type="entry name" value="ADF-H/Gelsolin-like_dom_sf"/>
</dbReference>
<evidence type="ECO:0000256" key="8">
    <source>
        <dbReference type="ARBA" id="ARBA00038532"/>
    </source>
</evidence>
<dbReference type="FunFam" id="3.40.20.10:FF:000007">
    <property type="entry name" value="Twinfilin-1 isoform 1"/>
    <property type="match status" value="1"/>
</dbReference>
<dbReference type="CDD" id="cd11284">
    <property type="entry name" value="ADF_Twf-C_like"/>
    <property type="match status" value="1"/>
</dbReference>
<dbReference type="PANTHER" id="PTHR13759">
    <property type="entry name" value="TWINFILIN"/>
    <property type="match status" value="1"/>
</dbReference>
<dbReference type="AlphaFoldDB" id="A0A7R8DAT6"/>
<feature type="domain" description="ADF-H" evidence="11">
    <location>
        <begin position="631"/>
        <end position="768"/>
    </location>
</feature>
<dbReference type="OrthoDB" id="241990at2759"/>
<keyword evidence="5" id="KW-0677">Repeat</keyword>
<dbReference type="Gene3D" id="3.40.20.10">
    <property type="entry name" value="Severin"/>
    <property type="match status" value="2"/>
</dbReference>
<dbReference type="GO" id="GO:0051015">
    <property type="term" value="F:actin filament binding"/>
    <property type="evidence" value="ECO:0007669"/>
    <property type="project" value="TreeGrafter"/>
</dbReference>
<keyword evidence="7" id="KW-0206">Cytoskeleton</keyword>
<dbReference type="PROSITE" id="PS51263">
    <property type="entry name" value="ADF_H"/>
    <property type="match status" value="2"/>
</dbReference>
<dbReference type="InterPro" id="IPR002108">
    <property type="entry name" value="ADF-H"/>
</dbReference>
<dbReference type="Gene3D" id="2.30.29.30">
    <property type="entry name" value="Pleckstrin-homology domain (PH domain)/Phosphotyrosine-binding domain (PTB)"/>
    <property type="match status" value="1"/>
</dbReference>
<name>A0A7R8DAT6_LEPSM</name>
<dbReference type="PANTHER" id="PTHR13759:SF1">
    <property type="entry name" value="TWINFILIN"/>
    <property type="match status" value="1"/>
</dbReference>
<dbReference type="GO" id="GO:0010591">
    <property type="term" value="P:regulation of lamellipodium assembly"/>
    <property type="evidence" value="ECO:0007669"/>
    <property type="project" value="TreeGrafter"/>
</dbReference>
<dbReference type="InterPro" id="IPR028458">
    <property type="entry name" value="Twinfilin"/>
</dbReference>
<comment type="function">
    <text evidence="9">Actin-binding protein involved in motile and morphological processes. Inhibits actin polymerization, likely by sequestering G-actin.</text>
</comment>